<evidence type="ECO:0000259" key="2">
    <source>
        <dbReference type="Pfam" id="PF14303"/>
    </source>
</evidence>
<name>A0A2Z7BYL4_9LAMI</name>
<protein>
    <recommendedName>
        <fullName evidence="2">No apical meristem-associated C-terminal domain-containing protein</fullName>
    </recommendedName>
</protein>
<feature type="compositionally biased region" description="Low complexity" evidence="1">
    <location>
        <begin position="47"/>
        <end position="60"/>
    </location>
</feature>
<evidence type="ECO:0000313" key="4">
    <source>
        <dbReference type="Proteomes" id="UP000250235"/>
    </source>
</evidence>
<organism evidence="3 4">
    <name type="scientific">Dorcoceras hygrometricum</name>
    <dbReference type="NCBI Taxonomy" id="472368"/>
    <lineage>
        <taxon>Eukaryota</taxon>
        <taxon>Viridiplantae</taxon>
        <taxon>Streptophyta</taxon>
        <taxon>Embryophyta</taxon>
        <taxon>Tracheophyta</taxon>
        <taxon>Spermatophyta</taxon>
        <taxon>Magnoliopsida</taxon>
        <taxon>eudicotyledons</taxon>
        <taxon>Gunneridae</taxon>
        <taxon>Pentapetalae</taxon>
        <taxon>asterids</taxon>
        <taxon>lamiids</taxon>
        <taxon>Lamiales</taxon>
        <taxon>Gesneriaceae</taxon>
        <taxon>Didymocarpoideae</taxon>
        <taxon>Trichosporeae</taxon>
        <taxon>Loxocarpinae</taxon>
        <taxon>Dorcoceras</taxon>
    </lineage>
</organism>
<evidence type="ECO:0000313" key="3">
    <source>
        <dbReference type="EMBL" id="KZV39681.1"/>
    </source>
</evidence>
<evidence type="ECO:0000256" key="1">
    <source>
        <dbReference type="SAM" id="MobiDB-lite"/>
    </source>
</evidence>
<feature type="region of interest" description="Disordered" evidence="1">
    <location>
        <begin position="46"/>
        <end position="72"/>
    </location>
</feature>
<feature type="domain" description="No apical meristem-associated C-terminal" evidence="2">
    <location>
        <begin position="76"/>
        <end position="216"/>
    </location>
</feature>
<dbReference type="PANTHER" id="PTHR45125">
    <property type="entry name" value="F21J9.4-RELATED"/>
    <property type="match status" value="1"/>
</dbReference>
<keyword evidence="4" id="KW-1185">Reference proteome</keyword>
<accession>A0A2Z7BYL4</accession>
<gene>
    <name evidence="3" type="ORF">F511_22706</name>
</gene>
<reference evidence="3 4" key="1">
    <citation type="journal article" date="2015" name="Proc. Natl. Acad. Sci. U.S.A.">
        <title>The resurrection genome of Boea hygrometrica: A blueprint for survival of dehydration.</title>
        <authorList>
            <person name="Xiao L."/>
            <person name="Yang G."/>
            <person name="Zhang L."/>
            <person name="Yang X."/>
            <person name="Zhao S."/>
            <person name="Ji Z."/>
            <person name="Zhou Q."/>
            <person name="Hu M."/>
            <person name="Wang Y."/>
            <person name="Chen M."/>
            <person name="Xu Y."/>
            <person name="Jin H."/>
            <person name="Xiao X."/>
            <person name="Hu G."/>
            <person name="Bao F."/>
            <person name="Hu Y."/>
            <person name="Wan P."/>
            <person name="Li L."/>
            <person name="Deng X."/>
            <person name="Kuang T."/>
            <person name="Xiang C."/>
            <person name="Zhu J.K."/>
            <person name="Oliver M.J."/>
            <person name="He Y."/>
        </authorList>
    </citation>
    <scope>NUCLEOTIDE SEQUENCE [LARGE SCALE GENOMIC DNA]</scope>
    <source>
        <strain evidence="4">cv. XS01</strain>
    </source>
</reference>
<dbReference type="Pfam" id="PF14303">
    <property type="entry name" value="NAM-associated"/>
    <property type="match status" value="1"/>
</dbReference>
<dbReference type="OrthoDB" id="1110820at2759"/>
<dbReference type="InterPro" id="IPR029466">
    <property type="entry name" value="NAM-associated_C"/>
</dbReference>
<proteinExistence type="predicted"/>
<feature type="compositionally biased region" description="Polar residues" evidence="1">
    <location>
        <begin position="108"/>
        <end position="136"/>
    </location>
</feature>
<dbReference type="AlphaFoldDB" id="A0A2Z7BYL4"/>
<dbReference type="PANTHER" id="PTHR45125:SF36">
    <property type="entry name" value="BNAC01G27460D PROTEIN"/>
    <property type="match status" value="1"/>
</dbReference>
<sequence length="253" mass="28596">MAKANPRNTNFTREEDIHLAHVYLGISQDPFVGINQSRDRLWDRVTSSYNSSKPNSSMSNRTMHQAREAQDKSFKKGFKMDHVWPLLKDLDFDSKAPTPESDIFHSAGSPQSGTPTSASPGLSSFSINLSDDTTPTRPDGVKKSKKKRINNEDTSAFFDLVKEENRQLREAMEKSSNVQMRKLELAEMREENKIIFMDLNSISDPTKREFLRAEQARLMQKRNPHGPGSCNTSNTFGDYFPDIGGCGNDLPPY</sequence>
<feature type="region of interest" description="Disordered" evidence="1">
    <location>
        <begin position="98"/>
        <end position="148"/>
    </location>
</feature>
<dbReference type="Proteomes" id="UP000250235">
    <property type="component" value="Unassembled WGS sequence"/>
</dbReference>
<dbReference type="EMBL" id="KV000901">
    <property type="protein sequence ID" value="KZV39681.1"/>
    <property type="molecule type" value="Genomic_DNA"/>
</dbReference>